<dbReference type="EMBL" id="JGZR01000006">
    <property type="protein sequence ID" value="KFJ03563.1"/>
    <property type="molecule type" value="Genomic_DNA"/>
</dbReference>
<keyword evidence="2" id="KW-1185">Reference proteome</keyword>
<evidence type="ECO:0000313" key="2">
    <source>
        <dbReference type="Proteomes" id="UP000029055"/>
    </source>
</evidence>
<dbReference type="InterPro" id="IPR029033">
    <property type="entry name" value="His_PPase_superfam"/>
</dbReference>
<organism evidence="1 2">
    <name type="scientific">Bifidobacterium subtile</name>
    <dbReference type="NCBI Taxonomy" id="77635"/>
    <lineage>
        <taxon>Bacteria</taxon>
        <taxon>Bacillati</taxon>
        <taxon>Actinomycetota</taxon>
        <taxon>Actinomycetes</taxon>
        <taxon>Bifidobacteriales</taxon>
        <taxon>Bifidobacteriaceae</taxon>
        <taxon>Bifidobacterium</taxon>
    </lineage>
</organism>
<protein>
    <submittedName>
        <fullName evidence="1">Phosphoglycerate mutase</fullName>
    </submittedName>
</protein>
<dbReference type="AlphaFoldDB" id="A0A087E712"/>
<gene>
    <name evidence="1" type="ORF">BISU_0033</name>
</gene>
<comment type="caution">
    <text evidence="1">The sequence shown here is derived from an EMBL/GenBank/DDBJ whole genome shotgun (WGS) entry which is preliminary data.</text>
</comment>
<reference evidence="1 2" key="1">
    <citation type="submission" date="2014-03" db="EMBL/GenBank/DDBJ databases">
        <title>Genomics of Bifidobacteria.</title>
        <authorList>
            <person name="Ventura M."/>
            <person name="Milani C."/>
            <person name="Lugli G.A."/>
        </authorList>
    </citation>
    <scope>NUCLEOTIDE SEQUENCE [LARGE SCALE GENOMIC DNA]</scope>
    <source>
        <strain evidence="1 2">LMG 11597</strain>
    </source>
</reference>
<accession>A0A087E712</accession>
<proteinExistence type="predicted"/>
<dbReference type="STRING" id="77635.BISU_0033"/>
<dbReference type="Gene3D" id="3.40.50.1240">
    <property type="entry name" value="Phosphoglycerate mutase-like"/>
    <property type="match status" value="1"/>
</dbReference>
<evidence type="ECO:0000313" key="1">
    <source>
        <dbReference type="EMBL" id="KFJ03563.1"/>
    </source>
</evidence>
<dbReference type="Pfam" id="PF00300">
    <property type="entry name" value="His_Phos_1"/>
    <property type="match status" value="1"/>
</dbReference>
<dbReference type="InterPro" id="IPR013078">
    <property type="entry name" value="His_Pase_superF_clade-1"/>
</dbReference>
<sequence>MIMDGQDVLLVAHAHILRVLTTQWLGIDPHMAKMLRLDTAHYSSLGMYKGDRVIEHWNL</sequence>
<dbReference type="SUPFAM" id="SSF53254">
    <property type="entry name" value="Phosphoglycerate mutase-like"/>
    <property type="match status" value="1"/>
</dbReference>
<dbReference type="Proteomes" id="UP000029055">
    <property type="component" value="Unassembled WGS sequence"/>
</dbReference>
<name>A0A087E712_9BIFI</name>
<dbReference type="eggNOG" id="COG0406">
    <property type="taxonomic scope" value="Bacteria"/>
</dbReference>